<reference evidence="1 2" key="1">
    <citation type="submission" date="2019-09" db="EMBL/GenBank/DDBJ databases">
        <title>Taxonomy of Antarctic Massilia spp.: description of Massilia rubra sp. nov., Massilia aquatica sp. nov., Massilia mucilaginosa sp. nov., Massilia frigida sp. nov. isolated from streams, lakes and regoliths.</title>
        <authorList>
            <person name="Holochova P."/>
            <person name="Sedlacek I."/>
            <person name="Kralova S."/>
            <person name="Maslanova I."/>
            <person name="Busse H.-J."/>
            <person name="Stankova E."/>
            <person name="Vrbovska V."/>
            <person name="Kovarovic V."/>
            <person name="Bartak M."/>
            <person name="Svec P."/>
            <person name="Pantucek R."/>
        </authorList>
    </citation>
    <scope>NUCLEOTIDE SEQUENCE [LARGE SCALE GENOMIC DNA]</scope>
    <source>
        <strain evidence="1 2">CCM 8692</strain>
    </source>
</reference>
<protein>
    <submittedName>
        <fullName evidence="1">Uncharacterized protein</fullName>
    </submittedName>
</protein>
<organism evidence="1 2">
    <name type="scientific">Massilia rubra</name>
    <dbReference type="NCBI Taxonomy" id="2607910"/>
    <lineage>
        <taxon>Bacteria</taxon>
        <taxon>Pseudomonadati</taxon>
        <taxon>Pseudomonadota</taxon>
        <taxon>Betaproteobacteria</taxon>
        <taxon>Burkholderiales</taxon>
        <taxon>Oxalobacteraceae</taxon>
        <taxon>Telluria group</taxon>
        <taxon>Massilia</taxon>
    </lineage>
</organism>
<name>A0ABX0M095_9BURK</name>
<proteinExistence type="predicted"/>
<dbReference type="RefSeq" id="WP_167232957.1">
    <property type="nucleotide sequence ID" value="NZ_VUYU01000051.1"/>
</dbReference>
<accession>A0ABX0M095</accession>
<evidence type="ECO:0000313" key="2">
    <source>
        <dbReference type="Proteomes" id="UP000785613"/>
    </source>
</evidence>
<dbReference type="EMBL" id="VUYU01000051">
    <property type="protein sequence ID" value="NHZ38448.1"/>
    <property type="molecule type" value="Genomic_DNA"/>
</dbReference>
<comment type="caution">
    <text evidence="1">The sequence shown here is derived from an EMBL/GenBank/DDBJ whole genome shotgun (WGS) entry which is preliminary data.</text>
</comment>
<sequence>MSDSNILIFKTARRYSQAEAPAKLYEAAYKHLSELAQPWGLNGVPMVPLKEVRGYHSIGINYTKQSRASPVKAFWFGYMTRHRTGLPDEREANDDRLHIEFYPNKFDGEWTYLLDVVFPAYVAATRPYAARLVNQDIEVNDVFLIDEVGDGSPNPAFIDQRLGVNRIWQANFWDRTLCQRAFGLTPEQIVTRLSGKVANCRIVDDGVMTIYSYERMLAADIHRIDEVIKPLLRK</sequence>
<keyword evidence="2" id="KW-1185">Reference proteome</keyword>
<dbReference type="Proteomes" id="UP000785613">
    <property type="component" value="Unassembled WGS sequence"/>
</dbReference>
<evidence type="ECO:0000313" key="1">
    <source>
        <dbReference type="EMBL" id="NHZ38448.1"/>
    </source>
</evidence>
<gene>
    <name evidence="1" type="ORF">F0185_33410</name>
</gene>